<dbReference type="GO" id="GO:0031048">
    <property type="term" value="P:regulatory ncRNA-mediated heterochromatin formation"/>
    <property type="evidence" value="ECO:0007669"/>
    <property type="project" value="TreeGrafter"/>
</dbReference>
<accession>A0A1E1ML15</accession>
<dbReference type="GO" id="GO:0071013">
    <property type="term" value="C:catalytic step 2 spliceosome"/>
    <property type="evidence" value="ECO:0007669"/>
    <property type="project" value="TreeGrafter"/>
</dbReference>
<dbReference type="Pfam" id="PF08424">
    <property type="entry name" value="NRDE-2"/>
    <property type="match status" value="1"/>
</dbReference>
<protein>
    <recommendedName>
        <fullName evidence="7">DUF1740-domain-containing protein</fullName>
    </recommendedName>
</protein>
<feature type="compositionally biased region" description="Basic and acidic residues" evidence="4">
    <location>
        <begin position="25"/>
        <end position="47"/>
    </location>
</feature>
<feature type="compositionally biased region" description="Basic residues" evidence="4">
    <location>
        <begin position="48"/>
        <end position="57"/>
    </location>
</feature>
<sequence length="1142" mass="129373">MSAPKATVPKFGSFKPKAALPSEPENPKAESLKDVKERTRSKDEKEGKRRHHKRHRSKSQERIIASVERETGSASALEPVNTSSPEIFVIDRKGDVGNLVYGSVHRYNVPPFYRYGSGYVLGASSDLKIDRNHGDSRDIILRFWRIPRSREKYVFSKIEKERPRLLKIRPEVLAETSSALGSDFVPLQAQKGKKRKRSTGNEISDDEEQRDYRSIYGKPKDNGQPADGDLQYLTESDSSGSDAGRNINLDSSIRQRNVELSRNVEKCPQDISTWLNLIDHQDVLMKAGDGRRRITSAETKSTADIKIHMYEKALEKVQSLEDREKLLLGLMAEGTKIWEVNKQSDRWEQISEDNIDSLLLWTSYLNFKQSTFTTFRYDDLREVFLKRIRLLLETVEKSTEDARGALYQQLMYVILRLTLFIREAGYTELAVAIWQGLLELNFNAPNKKLSKRESMESFKEFWESEVSRVGEEVSLGWNSFVVNSTDIEIPDTVTDKVDASLSSGDIFRAWSVAERIRMKCSQTPARTMDEVAEDDPYRVIMFTDIEDFLIQLPRGTEGLLTSCIEAFLLFCRLPPMTTPNSQTSRKWANDSFVRDELLECSSNWIKNEFFSKCHQNNDPDISRHSFLHTPFPSCVSTPELLFGNTFAGIDYFGSPPSQDSTFQARYPGDNGPLSISWIRNTLKQIVQAHFTEDLAEYYLAFEFHHSPTTIKKIARGLLKQHPSCLRLYNAYAMIEWSRGNKDIANGVFSTALSMRSNSITILRNSDKEQANDAITLWRNSVWLNLEAADNTSALRCLLSIPDGKPDPSITLSPMVQIRAKQYLVSTRDFLCSAGDFIRAVLYTECLALLTYLTAPPTSEPQSPTQGSILPALAVYQTFTNTLHARSQLKPPIAIHTTTMHQSLARLLTHHIKTGPFRPSLLRSTLTPLLTTSSSLDSPHPHPDSHSHSHSNSILLSLYARTETHLHLSQRVRTLLQTHTLTPPIDTLSSRLFSIKYELETGTVHSARAAFEHAVASDVGRGAAGLWKLYVLFSVYGFPEERRKGKEKERGRGVGKGKGAKDVWYRALRACPWAKELYVLGMEEFGGGEDEDEDERGLAFEDLRGTWRVMGEKECRVHVDLEDAFEEIAELGMSGGMKRVSCD</sequence>
<dbReference type="AlphaFoldDB" id="A0A1E1ML15"/>
<dbReference type="InterPro" id="IPR013633">
    <property type="entry name" value="NRDE-2"/>
</dbReference>
<dbReference type="Proteomes" id="UP000177625">
    <property type="component" value="Unassembled WGS sequence"/>
</dbReference>
<organism evidence="5 6">
    <name type="scientific">Rhynchosporium secalis</name>
    <name type="common">Barley scald fungus</name>
    <dbReference type="NCBI Taxonomy" id="38038"/>
    <lineage>
        <taxon>Eukaryota</taxon>
        <taxon>Fungi</taxon>
        <taxon>Dikarya</taxon>
        <taxon>Ascomycota</taxon>
        <taxon>Pezizomycotina</taxon>
        <taxon>Leotiomycetes</taxon>
        <taxon>Helotiales</taxon>
        <taxon>Ploettnerulaceae</taxon>
        <taxon>Rhynchosporium</taxon>
    </lineage>
</organism>
<feature type="compositionally biased region" description="Basic and acidic residues" evidence="4">
    <location>
        <begin position="210"/>
        <end position="221"/>
    </location>
</feature>
<evidence type="ECO:0000256" key="1">
    <source>
        <dbReference type="ARBA" id="ARBA00004123"/>
    </source>
</evidence>
<dbReference type="PANTHER" id="PTHR13471:SF0">
    <property type="entry name" value="NUCLEAR EXOSOME REGULATOR NRDE2"/>
    <property type="match status" value="1"/>
</dbReference>
<evidence type="ECO:0008006" key="7">
    <source>
        <dbReference type="Google" id="ProtNLM"/>
    </source>
</evidence>
<keyword evidence="6" id="KW-1185">Reference proteome</keyword>
<dbReference type="GO" id="GO:1902369">
    <property type="term" value="P:negative regulation of RNA catabolic process"/>
    <property type="evidence" value="ECO:0007669"/>
    <property type="project" value="TreeGrafter"/>
</dbReference>
<reference evidence="6" key="1">
    <citation type="submission" date="2016-03" db="EMBL/GenBank/DDBJ databases">
        <authorList>
            <person name="Guldener U."/>
        </authorList>
    </citation>
    <scope>NUCLEOTIDE SEQUENCE [LARGE SCALE GENOMIC DNA]</scope>
</reference>
<evidence type="ECO:0000256" key="2">
    <source>
        <dbReference type="ARBA" id="ARBA00009265"/>
    </source>
</evidence>
<evidence type="ECO:0000313" key="5">
    <source>
        <dbReference type="EMBL" id="CZT49779.1"/>
    </source>
</evidence>
<dbReference type="PANTHER" id="PTHR13471">
    <property type="entry name" value="TETRATRICOPEPTIDE-LIKE HELICAL"/>
    <property type="match status" value="1"/>
</dbReference>
<comment type="subcellular location">
    <subcellularLocation>
        <location evidence="1">Nucleus</location>
    </subcellularLocation>
</comment>
<feature type="region of interest" description="Disordered" evidence="4">
    <location>
        <begin position="1"/>
        <end position="62"/>
    </location>
</feature>
<keyword evidence="3" id="KW-0539">Nucleus</keyword>
<feature type="region of interest" description="Disordered" evidence="4">
    <location>
        <begin position="184"/>
        <end position="248"/>
    </location>
</feature>
<comment type="similarity">
    <text evidence="2">Belongs to the NRDE2 family.</text>
</comment>
<proteinExistence type="inferred from homology"/>
<evidence type="ECO:0000256" key="4">
    <source>
        <dbReference type="SAM" id="MobiDB-lite"/>
    </source>
</evidence>
<gene>
    <name evidence="5" type="ORF">RSE6_10669</name>
</gene>
<evidence type="ECO:0000313" key="6">
    <source>
        <dbReference type="Proteomes" id="UP000177625"/>
    </source>
</evidence>
<dbReference type="EMBL" id="FJVC01000394">
    <property type="protein sequence ID" value="CZT49779.1"/>
    <property type="molecule type" value="Genomic_DNA"/>
</dbReference>
<name>A0A1E1ML15_RHYSE</name>
<evidence type="ECO:0000256" key="3">
    <source>
        <dbReference type="ARBA" id="ARBA00023242"/>
    </source>
</evidence>